<feature type="domain" description="Sushi" evidence="6">
    <location>
        <begin position="693"/>
        <end position="754"/>
    </location>
</feature>
<evidence type="ECO:0000256" key="4">
    <source>
        <dbReference type="PROSITE-ProRule" id="PRU00302"/>
    </source>
</evidence>
<dbReference type="SMART" id="SM00042">
    <property type="entry name" value="CUB"/>
    <property type="match status" value="3"/>
</dbReference>
<dbReference type="SMART" id="SM00032">
    <property type="entry name" value="CCP"/>
    <property type="match status" value="4"/>
</dbReference>
<dbReference type="InterPro" id="IPR000436">
    <property type="entry name" value="Sushi_SCR_CCP_dom"/>
</dbReference>
<feature type="domain" description="CUB" evidence="5">
    <location>
        <begin position="756"/>
        <end position="794"/>
    </location>
</feature>
<dbReference type="Gene3D" id="2.10.70.10">
    <property type="entry name" value="Complement Module, domain 1"/>
    <property type="match status" value="4"/>
</dbReference>
<comment type="caution">
    <text evidence="4">Lacks conserved residue(s) required for the propagation of feature annotation.</text>
</comment>
<keyword evidence="1" id="KW-0378">Hydrolase</keyword>
<evidence type="ECO:0008006" key="9">
    <source>
        <dbReference type="Google" id="ProtNLM"/>
    </source>
</evidence>
<evidence type="ECO:0000256" key="2">
    <source>
        <dbReference type="ARBA" id="ARBA00023157"/>
    </source>
</evidence>
<keyword evidence="8" id="KW-1185">Reference proteome</keyword>
<evidence type="ECO:0000259" key="6">
    <source>
        <dbReference type="PROSITE" id="PS50923"/>
    </source>
</evidence>
<proteinExistence type="predicted"/>
<dbReference type="SUPFAM" id="SSF57535">
    <property type="entry name" value="Complement control module/SCR domain"/>
    <property type="match status" value="4"/>
</dbReference>
<reference evidence="7 8" key="1">
    <citation type="journal article" date="2022" name="Gigascience">
        <title>A chromosome-level genome assembly and annotation of the desert horned lizard, Phrynosoma platyrhinos, provides insight into chromosomal rearrangements among reptiles.</title>
        <authorList>
            <person name="Koochekian N."/>
            <person name="Ascanio A."/>
            <person name="Farleigh K."/>
            <person name="Card D.C."/>
            <person name="Schield D.R."/>
            <person name="Castoe T.A."/>
            <person name="Jezkova T."/>
        </authorList>
    </citation>
    <scope>NUCLEOTIDE SEQUENCE [LARGE SCALE GENOMIC DNA]</scope>
    <source>
        <strain evidence="7">NK-2021</strain>
    </source>
</reference>
<organism evidence="7 8">
    <name type="scientific">Phrynosoma platyrhinos</name>
    <name type="common">Desert horned lizard</name>
    <dbReference type="NCBI Taxonomy" id="52577"/>
    <lineage>
        <taxon>Eukaryota</taxon>
        <taxon>Metazoa</taxon>
        <taxon>Chordata</taxon>
        <taxon>Craniata</taxon>
        <taxon>Vertebrata</taxon>
        <taxon>Euteleostomi</taxon>
        <taxon>Lepidosauria</taxon>
        <taxon>Squamata</taxon>
        <taxon>Bifurcata</taxon>
        <taxon>Unidentata</taxon>
        <taxon>Episquamata</taxon>
        <taxon>Toxicofera</taxon>
        <taxon>Iguania</taxon>
        <taxon>Phrynosomatidae</taxon>
        <taxon>Phrynosomatinae</taxon>
        <taxon>Phrynosoma</taxon>
    </lineage>
</organism>
<feature type="domain" description="Sushi" evidence="6">
    <location>
        <begin position="87"/>
        <end position="146"/>
    </location>
</feature>
<dbReference type="SUPFAM" id="SSF49854">
    <property type="entry name" value="Spermadhesin, CUB domain"/>
    <property type="match status" value="5"/>
</dbReference>
<dbReference type="Pfam" id="PF00084">
    <property type="entry name" value="Sushi"/>
    <property type="match status" value="4"/>
</dbReference>
<keyword evidence="2 3" id="KW-1015">Disulfide bond</keyword>
<evidence type="ECO:0000313" key="7">
    <source>
        <dbReference type="EMBL" id="KAH0617486.1"/>
    </source>
</evidence>
<dbReference type="CDD" id="cd00033">
    <property type="entry name" value="CCP"/>
    <property type="match status" value="4"/>
</dbReference>
<dbReference type="EMBL" id="JAIPUX010005289">
    <property type="protein sequence ID" value="KAH0617486.1"/>
    <property type="molecule type" value="Genomic_DNA"/>
</dbReference>
<dbReference type="Pfam" id="PF00431">
    <property type="entry name" value="CUB"/>
    <property type="match status" value="4"/>
</dbReference>
<protein>
    <recommendedName>
        <fullName evidence="9">CUB and Sushi multiple domains 3</fullName>
    </recommendedName>
</protein>
<evidence type="ECO:0000259" key="5">
    <source>
        <dbReference type="PROSITE" id="PS01180"/>
    </source>
</evidence>
<evidence type="ECO:0000256" key="1">
    <source>
        <dbReference type="ARBA" id="ARBA00022825"/>
    </source>
</evidence>
<accession>A0ABQ7SJG0</accession>
<feature type="domain" description="Sushi" evidence="6">
    <location>
        <begin position="307"/>
        <end position="367"/>
    </location>
</feature>
<feature type="disulfide bond" evidence="3">
    <location>
        <begin position="369"/>
        <end position="396"/>
    </location>
</feature>
<evidence type="ECO:0000256" key="3">
    <source>
        <dbReference type="PROSITE-ProRule" id="PRU00059"/>
    </source>
</evidence>
<dbReference type="CDD" id="cd00041">
    <property type="entry name" value="CUB"/>
    <property type="match status" value="4"/>
</dbReference>
<evidence type="ECO:0000313" key="8">
    <source>
        <dbReference type="Proteomes" id="UP000826234"/>
    </source>
</evidence>
<feature type="domain" description="Sushi" evidence="6">
    <location>
        <begin position="481"/>
        <end position="541"/>
    </location>
</feature>
<sequence length="794" mass="87688">MLPSSLGHPLGVQFTFHTFHLEDHHDYLLITENRSFTQPLARLTGSELPSAINAGLYGNFRAQLRFISDFSISYEGFNITFSEYNLEPCEDPGTPQFGSRIGFNFGVGDTLTFSCSPGYRLEGVSEIICLGGGRRVWSAPLPRCVVSHIDMHINGSFFGSILESVRENVRELTLEFSRTSNSVLLAAECGASATSNEGILLSPNYPLNYENNHECIYSIQVQAGKGINISARTFHLAQADVLKVCQFVLQIYDGKDNTAHLLGAFTGASLRGLTLSSTSNHLWLEFNSDSDGTDEGFQLVYTSFELSHCEDPGVPQFGYKISDQGHFAGSTIIYGCNPGYTLHGSSLLKCMTGERRAWDYPLPSCIAECGGRFKGESSGRILSPGYPFPYDNNLRCMWMIEVDPGNIVSLQFLAFDTEASHDILHVWDGPLENDMLLKEISGSLIPEGIHSTLNIVTIQFDTDFYISKSGFAIQFSSSVATACRDPGVPMNGTRNGDGREPGDTVIFQCDPGYELQGDERITCIQVENRYFWQPNPPVCIGMQKPRKDTIGFLTLETCHNYPWNCVGIYWFLSLLDSFTAPCGGNLTGSSGFILSPNFPHPYPHSRDCDWTITVNNDYVISLAFISFSIEPNYDFLYIYDGPDSNSPLIGSFQDSKLPERIESSSNSMHLAFRSDGSVSFTGFHLEYKAKLRESCFDPGNIMNGTRLGMDYKLGSTVTYYCDAGYVLQGYSTLTCIMGDDGRPGWNRPLPSCHAPCGSRSTGSEGTVLSPNYPKNYSIGHNCIYSIAVPKEFGE</sequence>
<dbReference type="InterPro" id="IPR035914">
    <property type="entry name" value="Sperma_CUB_dom_sf"/>
</dbReference>
<feature type="domain" description="CUB" evidence="5">
    <location>
        <begin position="189"/>
        <end position="304"/>
    </location>
</feature>
<name>A0ABQ7SJG0_PHRPL</name>
<keyword evidence="4" id="KW-0768">Sushi</keyword>
<dbReference type="PANTHER" id="PTHR24255:SF37">
    <property type="entry name" value="CUB AND SUSHI MULTIPLE DOMAINS 3"/>
    <property type="match status" value="1"/>
</dbReference>
<feature type="domain" description="CUB" evidence="5">
    <location>
        <begin position="582"/>
        <end position="690"/>
    </location>
</feature>
<dbReference type="Gene3D" id="2.60.120.290">
    <property type="entry name" value="Spermadhesin, CUB domain"/>
    <property type="match status" value="5"/>
</dbReference>
<comment type="caution">
    <text evidence="7">The sequence shown here is derived from an EMBL/GenBank/DDBJ whole genome shotgun (WGS) entry which is preliminary data.</text>
</comment>
<keyword evidence="1" id="KW-0720">Serine protease</keyword>
<feature type="domain" description="CUB" evidence="5">
    <location>
        <begin position="1"/>
        <end position="84"/>
    </location>
</feature>
<dbReference type="InterPro" id="IPR000859">
    <property type="entry name" value="CUB_dom"/>
</dbReference>
<dbReference type="InterPro" id="IPR035976">
    <property type="entry name" value="Sushi/SCR/CCP_sf"/>
</dbReference>
<gene>
    <name evidence="7" type="ORF">JD844_015798</name>
</gene>
<dbReference type="PROSITE" id="PS01180">
    <property type="entry name" value="CUB"/>
    <property type="match status" value="5"/>
</dbReference>
<dbReference type="PROSITE" id="PS50923">
    <property type="entry name" value="SUSHI"/>
    <property type="match status" value="4"/>
</dbReference>
<keyword evidence="1" id="KW-0645">Protease</keyword>
<dbReference type="PANTHER" id="PTHR24255">
    <property type="entry name" value="COMPLEMENT COMPONENT 1, S SUBCOMPONENT-RELATED"/>
    <property type="match status" value="1"/>
</dbReference>
<dbReference type="Proteomes" id="UP000826234">
    <property type="component" value="Unassembled WGS sequence"/>
</dbReference>
<feature type="domain" description="CUB" evidence="5">
    <location>
        <begin position="369"/>
        <end position="478"/>
    </location>
</feature>